<reference evidence="2" key="1">
    <citation type="submission" date="2020-07" db="EMBL/GenBank/DDBJ databases">
        <title>The High-quality genome of the commercially important snow crab, Chionoecetes opilio.</title>
        <authorList>
            <person name="Jeong J.-H."/>
            <person name="Ryu S."/>
        </authorList>
    </citation>
    <scope>NUCLEOTIDE SEQUENCE</scope>
    <source>
        <strain evidence="2">MADBK_172401_WGS</strain>
        <tissue evidence="2">Digestive gland</tissue>
    </source>
</reference>
<comment type="caution">
    <text evidence="2">The sequence shown here is derived from an EMBL/GenBank/DDBJ whole genome shotgun (WGS) entry which is preliminary data.</text>
</comment>
<dbReference type="AlphaFoldDB" id="A0A8J4YCE9"/>
<dbReference type="EMBL" id="JACEEZ010006620">
    <property type="protein sequence ID" value="KAG0724627.1"/>
    <property type="molecule type" value="Genomic_DNA"/>
</dbReference>
<evidence type="ECO:0000256" key="1">
    <source>
        <dbReference type="SAM" id="MobiDB-lite"/>
    </source>
</evidence>
<evidence type="ECO:0000313" key="2">
    <source>
        <dbReference type="EMBL" id="KAG0724627.1"/>
    </source>
</evidence>
<organism evidence="2 3">
    <name type="scientific">Chionoecetes opilio</name>
    <name type="common">Atlantic snow crab</name>
    <name type="synonym">Cancer opilio</name>
    <dbReference type="NCBI Taxonomy" id="41210"/>
    <lineage>
        <taxon>Eukaryota</taxon>
        <taxon>Metazoa</taxon>
        <taxon>Ecdysozoa</taxon>
        <taxon>Arthropoda</taxon>
        <taxon>Crustacea</taxon>
        <taxon>Multicrustacea</taxon>
        <taxon>Malacostraca</taxon>
        <taxon>Eumalacostraca</taxon>
        <taxon>Eucarida</taxon>
        <taxon>Decapoda</taxon>
        <taxon>Pleocyemata</taxon>
        <taxon>Brachyura</taxon>
        <taxon>Eubrachyura</taxon>
        <taxon>Majoidea</taxon>
        <taxon>Majidae</taxon>
        <taxon>Chionoecetes</taxon>
    </lineage>
</organism>
<keyword evidence="3" id="KW-1185">Reference proteome</keyword>
<feature type="region of interest" description="Disordered" evidence="1">
    <location>
        <begin position="356"/>
        <end position="378"/>
    </location>
</feature>
<feature type="compositionally biased region" description="Low complexity" evidence="1">
    <location>
        <begin position="252"/>
        <end position="263"/>
    </location>
</feature>
<name>A0A8J4YCE9_CHIOP</name>
<gene>
    <name evidence="2" type="ORF">GWK47_040184</name>
</gene>
<evidence type="ECO:0000313" key="3">
    <source>
        <dbReference type="Proteomes" id="UP000770661"/>
    </source>
</evidence>
<dbReference type="PANTHER" id="PTHR46113">
    <property type="entry name" value="SNAC DOMAIN-CONTAINING PROTEIN"/>
    <property type="match status" value="1"/>
</dbReference>
<dbReference type="PANTHER" id="PTHR46113:SF1">
    <property type="entry name" value="PEPTIDASE M17 LEUCYL AMINOPEPTIDASE N-TERMINAL DOMAIN-CONTAINING PROTEIN"/>
    <property type="match status" value="1"/>
</dbReference>
<dbReference type="Proteomes" id="UP000770661">
    <property type="component" value="Unassembled WGS sequence"/>
</dbReference>
<proteinExistence type="predicted"/>
<sequence length="395" mass="43929">MVPKLAGGDGRADRAGGLRRCEGGDLVDNIIGMCFDTTVSNTGLKEGACVHIMKHVKRNLLHFACRHHRARASGGRSIHRLLRPVFRPEIQLFKRFVKWWPLANQASSKPLDDPVDGADKIIATCHALLKEKQPRDDYREMVQLTIIVLGGEVEANIRKPGAYHRARWMAKVIYTLKITLFREEFALTKHEKRELIRFTTFIVTTYVEPWMSAQLLDLGPGNGPRPPQSPRRLSRQEIGRASGKVMARTCGTSPRSSSASPSSTRRRCRGEAAIVSAMQQRLGREEPASPRRRRPRRSGAALPGVSFATTNSVGLVTALGAGHDFLNVDPAEWSGRDDYTTARRRARHLRVVNDFAERASPSSARSAAPSRATRNSDSTFCRSWSATGRLYPCAK</sequence>
<feature type="compositionally biased region" description="Low complexity" evidence="1">
    <location>
        <begin position="358"/>
        <end position="372"/>
    </location>
</feature>
<protein>
    <submittedName>
        <fullName evidence="2">Uncharacterized protein</fullName>
    </submittedName>
</protein>
<feature type="region of interest" description="Disordered" evidence="1">
    <location>
        <begin position="218"/>
        <end position="305"/>
    </location>
</feature>
<accession>A0A8J4YCE9</accession>